<name>A0A1E3NVJ5_WICAA</name>
<evidence type="ECO:0000259" key="10">
    <source>
        <dbReference type="Pfam" id="PF00485"/>
    </source>
</evidence>
<evidence type="ECO:0000256" key="3">
    <source>
        <dbReference type="ARBA" id="ARBA00005408"/>
    </source>
</evidence>
<comment type="pathway">
    <text evidence="2 8">Pyrimidine metabolism; CTP biosynthesis via salvage pathway; CTP from cytidine: step 1/3.</text>
</comment>
<evidence type="ECO:0000256" key="6">
    <source>
        <dbReference type="ARBA" id="ARBA00022777"/>
    </source>
</evidence>
<sequence>MSDLNLGETKLPRRPSRIAPKGGEGSFFNPPQDVKEFRESLHEDKEKYIPPWTEPYIIGVAGPSGSGKTSVASKIIQEINTPWTVLLSLDNFYKPLTPEQSKLAFQNKWDFDAPESIDLDLCYECVKSLKEGRKTQIPVYSFEKHSRVEDRSITIYGANVIIVEGIYGLYHEKLNSLMHMKVYVDTDLDLCLARRLNRDILYRGRDLAGAMTQWHTSVKPNAERFVKPTMRSANLILPRGSDNVIAINMLIKHIKKQLVLKSEAHLEHINQLTSILDVKNGNLKVLEKTNQTHGIYTILLNKKTPRDDFIFYFDRIATTLINRALEFTAFKTIEVETPLNIKFQTMAPSETVVAVNIIRSGDCFMHSLRKTLPEIAIGKLLIQSDSTTGEPQLHSESLPPHVDDKSTRVLLLDAQVISGAAIIMAIQVLVDHGVDPSNITVVTYLATEIGLSRIMKAFKEVTVVVGEIGFHEKMQKETWFRKRFIDTEYFGT</sequence>
<reference evidence="12 13" key="1">
    <citation type="journal article" date="2016" name="Proc. Natl. Acad. Sci. U.S.A.">
        <title>Comparative genomics of biotechnologically important yeasts.</title>
        <authorList>
            <person name="Riley R."/>
            <person name="Haridas S."/>
            <person name="Wolfe K.H."/>
            <person name="Lopes M.R."/>
            <person name="Hittinger C.T."/>
            <person name="Goeker M."/>
            <person name="Salamov A.A."/>
            <person name="Wisecaver J.H."/>
            <person name="Long T.M."/>
            <person name="Calvey C.H."/>
            <person name="Aerts A.L."/>
            <person name="Barry K.W."/>
            <person name="Choi C."/>
            <person name="Clum A."/>
            <person name="Coughlan A.Y."/>
            <person name="Deshpande S."/>
            <person name="Douglass A.P."/>
            <person name="Hanson S.J."/>
            <person name="Klenk H.-P."/>
            <person name="LaButti K.M."/>
            <person name="Lapidus A."/>
            <person name="Lindquist E.A."/>
            <person name="Lipzen A.M."/>
            <person name="Meier-Kolthoff J.P."/>
            <person name="Ohm R.A."/>
            <person name="Otillar R.P."/>
            <person name="Pangilinan J.L."/>
            <person name="Peng Y."/>
            <person name="Rokas A."/>
            <person name="Rosa C.A."/>
            <person name="Scheuner C."/>
            <person name="Sibirny A.A."/>
            <person name="Slot J.C."/>
            <person name="Stielow J.B."/>
            <person name="Sun H."/>
            <person name="Kurtzman C.P."/>
            <person name="Blackwell M."/>
            <person name="Grigoriev I.V."/>
            <person name="Jeffries T.W."/>
        </authorList>
    </citation>
    <scope>NUCLEOTIDE SEQUENCE [LARGE SCALE GENOMIC DNA]</scope>
    <source>
        <strain evidence="13">ATCC 58044 / CBS 1984 / NCYC 433 / NRRL Y-366-8</strain>
    </source>
</reference>
<dbReference type="FunFam" id="3.40.50.2020:FF:000010">
    <property type="entry name" value="Uridine-cytidine kinase"/>
    <property type="match status" value="1"/>
</dbReference>
<dbReference type="EC" id="2.7.1.48" evidence="8"/>
<dbReference type="OrthoDB" id="738517at2759"/>
<comment type="similarity">
    <text evidence="3 8">Belongs to the uridine kinase family.</text>
</comment>
<evidence type="ECO:0000256" key="1">
    <source>
        <dbReference type="ARBA" id="ARBA00004690"/>
    </source>
</evidence>
<dbReference type="STRING" id="683960.A0A1E3NVJ5"/>
<dbReference type="InterPro" id="IPR027417">
    <property type="entry name" value="P-loop_NTPase"/>
</dbReference>
<evidence type="ECO:0000256" key="5">
    <source>
        <dbReference type="ARBA" id="ARBA00022741"/>
    </source>
</evidence>
<dbReference type="Proteomes" id="UP000094112">
    <property type="component" value="Unassembled WGS sequence"/>
</dbReference>
<dbReference type="SUPFAM" id="SSF52540">
    <property type="entry name" value="P-loop containing nucleoside triphosphate hydrolases"/>
    <property type="match status" value="1"/>
</dbReference>
<comment type="pathway">
    <text evidence="1 8">Pyrimidine metabolism; UMP biosynthesis via salvage pathway; UMP from uridine: step 1/1.</text>
</comment>
<dbReference type="RefSeq" id="XP_019036332.1">
    <property type="nucleotide sequence ID" value="XM_019182421.1"/>
</dbReference>
<dbReference type="CDD" id="cd06223">
    <property type="entry name" value="PRTases_typeI"/>
    <property type="match status" value="1"/>
</dbReference>
<dbReference type="UniPathway" id="UPA00579">
    <property type="reaction ID" value="UER00640"/>
</dbReference>
<dbReference type="InterPro" id="IPR029057">
    <property type="entry name" value="PRTase-like"/>
</dbReference>
<dbReference type="AlphaFoldDB" id="A0A1E3NVJ5"/>
<dbReference type="CDD" id="cd02023">
    <property type="entry name" value="UMPK"/>
    <property type="match status" value="1"/>
</dbReference>
<dbReference type="GO" id="GO:0044211">
    <property type="term" value="P:CTP salvage"/>
    <property type="evidence" value="ECO:0007669"/>
    <property type="project" value="UniProtKB-UniPathway"/>
</dbReference>
<feature type="domain" description="Phosphoribulokinase/uridine kinase" evidence="10">
    <location>
        <begin position="57"/>
        <end position="245"/>
    </location>
</feature>
<evidence type="ECO:0000256" key="4">
    <source>
        <dbReference type="ARBA" id="ARBA00022679"/>
    </source>
</evidence>
<keyword evidence="5 8" id="KW-0547">Nucleotide-binding</keyword>
<dbReference type="GO" id="GO:0043771">
    <property type="term" value="F:cytidine kinase activity"/>
    <property type="evidence" value="ECO:0007669"/>
    <property type="project" value="RHEA"/>
</dbReference>
<dbReference type="GO" id="GO:0004849">
    <property type="term" value="F:uridine kinase activity"/>
    <property type="evidence" value="ECO:0007669"/>
    <property type="project" value="UniProtKB-EC"/>
</dbReference>
<evidence type="ECO:0000256" key="2">
    <source>
        <dbReference type="ARBA" id="ARBA00004784"/>
    </source>
</evidence>
<accession>A0A1E3NVJ5</accession>
<proteinExistence type="inferred from homology"/>
<dbReference type="NCBIfam" id="NF004018">
    <property type="entry name" value="PRK05480.1"/>
    <property type="match status" value="1"/>
</dbReference>
<dbReference type="Gene3D" id="3.40.50.2020">
    <property type="match status" value="1"/>
</dbReference>
<gene>
    <name evidence="12" type="ORF">WICANDRAFT_36324</name>
</gene>
<keyword evidence="4 8" id="KW-0808">Transferase</keyword>
<dbReference type="GO" id="GO:0044206">
    <property type="term" value="P:UMP salvage"/>
    <property type="evidence" value="ECO:0007669"/>
    <property type="project" value="UniProtKB-UniPathway"/>
</dbReference>
<dbReference type="InterPro" id="IPR000836">
    <property type="entry name" value="PRTase_dom"/>
</dbReference>
<dbReference type="InterPro" id="IPR006083">
    <property type="entry name" value="PRK/URK"/>
</dbReference>
<dbReference type="Pfam" id="PF00485">
    <property type="entry name" value="PRK"/>
    <property type="match status" value="1"/>
</dbReference>
<dbReference type="GeneID" id="30199667"/>
<dbReference type="SUPFAM" id="SSF53271">
    <property type="entry name" value="PRTase-like"/>
    <property type="match status" value="1"/>
</dbReference>
<dbReference type="FunFam" id="3.40.50.300:FF:000339">
    <property type="entry name" value="Uridine kinase"/>
    <property type="match status" value="1"/>
</dbReference>
<dbReference type="GO" id="GO:0005524">
    <property type="term" value="F:ATP binding"/>
    <property type="evidence" value="ECO:0007669"/>
    <property type="project" value="UniProtKB-KW"/>
</dbReference>
<feature type="domain" description="Phosphoribosyltransferase" evidence="11">
    <location>
        <begin position="288"/>
        <end position="468"/>
    </location>
</feature>
<evidence type="ECO:0000313" key="13">
    <source>
        <dbReference type="Proteomes" id="UP000094112"/>
    </source>
</evidence>
<keyword evidence="7 8" id="KW-0067">ATP-binding</keyword>
<dbReference type="Gene3D" id="3.40.50.300">
    <property type="entry name" value="P-loop containing nucleotide triphosphate hydrolases"/>
    <property type="match status" value="1"/>
</dbReference>
<feature type="region of interest" description="Disordered" evidence="9">
    <location>
        <begin position="1"/>
        <end position="33"/>
    </location>
</feature>
<evidence type="ECO:0000256" key="9">
    <source>
        <dbReference type="SAM" id="MobiDB-lite"/>
    </source>
</evidence>
<evidence type="ECO:0000259" key="11">
    <source>
        <dbReference type="Pfam" id="PF14681"/>
    </source>
</evidence>
<comment type="catalytic activity">
    <reaction evidence="8">
        <text>cytidine + ATP = CMP + ADP + H(+)</text>
        <dbReference type="Rhea" id="RHEA:24674"/>
        <dbReference type="ChEBI" id="CHEBI:15378"/>
        <dbReference type="ChEBI" id="CHEBI:17562"/>
        <dbReference type="ChEBI" id="CHEBI:30616"/>
        <dbReference type="ChEBI" id="CHEBI:60377"/>
        <dbReference type="ChEBI" id="CHEBI:456216"/>
        <dbReference type="EC" id="2.7.1.48"/>
    </reaction>
</comment>
<comment type="catalytic activity">
    <reaction evidence="8">
        <text>uridine + ATP = UMP + ADP + H(+)</text>
        <dbReference type="Rhea" id="RHEA:16825"/>
        <dbReference type="ChEBI" id="CHEBI:15378"/>
        <dbReference type="ChEBI" id="CHEBI:16704"/>
        <dbReference type="ChEBI" id="CHEBI:30616"/>
        <dbReference type="ChEBI" id="CHEBI:57865"/>
        <dbReference type="ChEBI" id="CHEBI:456216"/>
        <dbReference type="EC" id="2.7.1.48"/>
    </reaction>
</comment>
<evidence type="ECO:0000256" key="8">
    <source>
        <dbReference type="RuleBase" id="RU003825"/>
    </source>
</evidence>
<keyword evidence="6 8" id="KW-0418">Kinase</keyword>
<dbReference type="PRINTS" id="PR00988">
    <property type="entry name" value="URIDINKINASE"/>
</dbReference>
<dbReference type="EMBL" id="KV454214">
    <property type="protein sequence ID" value="ODQ57125.1"/>
    <property type="molecule type" value="Genomic_DNA"/>
</dbReference>
<protein>
    <recommendedName>
        <fullName evidence="8">Uridine kinase</fullName>
        <ecNumber evidence="8">2.7.1.48</ecNumber>
    </recommendedName>
</protein>
<dbReference type="UniPathway" id="UPA00574">
    <property type="reaction ID" value="UER00637"/>
</dbReference>
<keyword evidence="13" id="KW-1185">Reference proteome</keyword>
<dbReference type="Pfam" id="PF14681">
    <property type="entry name" value="UPRTase"/>
    <property type="match status" value="1"/>
</dbReference>
<dbReference type="InterPro" id="IPR000764">
    <property type="entry name" value="Uridine_kinase-like"/>
</dbReference>
<evidence type="ECO:0000256" key="7">
    <source>
        <dbReference type="ARBA" id="ARBA00022840"/>
    </source>
</evidence>
<evidence type="ECO:0000313" key="12">
    <source>
        <dbReference type="EMBL" id="ODQ57125.1"/>
    </source>
</evidence>
<organism evidence="12 13">
    <name type="scientific">Wickerhamomyces anomalus (strain ATCC 58044 / CBS 1984 / NCYC 433 / NRRL Y-366-8)</name>
    <name type="common">Yeast</name>
    <name type="synonym">Hansenula anomala</name>
    <dbReference type="NCBI Taxonomy" id="683960"/>
    <lineage>
        <taxon>Eukaryota</taxon>
        <taxon>Fungi</taxon>
        <taxon>Dikarya</taxon>
        <taxon>Ascomycota</taxon>
        <taxon>Saccharomycotina</taxon>
        <taxon>Saccharomycetes</taxon>
        <taxon>Phaffomycetales</taxon>
        <taxon>Wickerhamomycetaceae</taxon>
        <taxon>Wickerhamomyces</taxon>
    </lineage>
</organism>
<dbReference type="PANTHER" id="PTHR10285">
    <property type="entry name" value="URIDINE KINASE"/>
    <property type="match status" value="1"/>
</dbReference>
<dbReference type="NCBIfam" id="TIGR00235">
    <property type="entry name" value="udk"/>
    <property type="match status" value="1"/>
</dbReference>